<dbReference type="InterPro" id="IPR023365">
    <property type="entry name" value="Sortase_dom-sf"/>
</dbReference>
<gene>
    <name evidence="4" type="primary">srtC2</name>
    <name evidence="4" type="ORF">SG0102_01150</name>
</gene>
<dbReference type="Gene3D" id="2.40.260.10">
    <property type="entry name" value="Sortase"/>
    <property type="match status" value="1"/>
</dbReference>
<feature type="transmembrane region" description="Helical" evidence="3">
    <location>
        <begin position="242"/>
        <end position="260"/>
    </location>
</feature>
<accession>A0A3G9JGZ4</accession>
<name>A0A3G9JGZ4_9FIRM</name>
<keyword evidence="3" id="KW-0472">Membrane</keyword>
<dbReference type="RefSeq" id="WP_125118151.1">
    <property type="nucleotide sequence ID" value="NZ_AP019309.1"/>
</dbReference>
<protein>
    <submittedName>
        <fullName evidence="4">Class C sortase</fullName>
    </submittedName>
</protein>
<keyword evidence="1" id="KW-0378">Hydrolase</keyword>
<evidence type="ECO:0000313" key="5">
    <source>
        <dbReference type="Proteomes" id="UP000268059"/>
    </source>
</evidence>
<feature type="active site" description="Acyl-thioester intermediate" evidence="2">
    <location>
        <position position="207"/>
    </location>
</feature>
<proteinExistence type="predicted"/>
<dbReference type="SUPFAM" id="SSF63817">
    <property type="entry name" value="Sortase"/>
    <property type="match status" value="1"/>
</dbReference>
<evidence type="ECO:0000313" key="4">
    <source>
        <dbReference type="EMBL" id="BBH25181.1"/>
    </source>
</evidence>
<keyword evidence="3" id="KW-1133">Transmembrane helix</keyword>
<dbReference type="EMBL" id="AP019309">
    <property type="protein sequence ID" value="BBH25181.1"/>
    <property type="molecule type" value="Genomic_DNA"/>
</dbReference>
<dbReference type="GO" id="GO:0016787">
    <property type="term" value="F:hydrolase activity"/>
    <property type="evidence" value="ECO:0007669"/>
    <property type="project" value="UniProtKB-KW"/>
</dbReference>
<feature type="transmembrane region" description="Helical" evidence="3">
    <location>
        <begin position="9"/>
        <end position="26"/>
    </location>
</feature>
<evidence type="ECO:0000256" key="2">
    <source>
        <dbReference type="PIRSR" id="PIRSR605754-1"/>
    </source>
</evidence>
<dbReference type="InParanoid" id="A0A3G9JGZ4"/>
<dbReference type="Pfam" id="PF04203">
    <property type="entry name" value="Sortase"/>
    <property type="match status" value="1"/>
</dbReference>
<keyword evidence="5" id="KW-1185">Reference proteome</keyword>
<dbReference type="NCBIfam" id="TIGR01076">
    <property type="entry name" value="sortase_fam"/>
    <property type="match status" value="1"/>
</dbReference>
<reference evidence="4 5" key="1">
    <citation type="submission" date="2018-11" db="EMBL/GenBank/DDBJ databases">
        <title>Novel Erysipelotrichaceae bacterium isolated from small intestine of a swine.</title>
        <authorList>
            <person name="Kim J.S."/>
            <person name="Choe H."/>
            <person name="Lee Y.R."/>
            <person name="Kim K.M."/>
            <person name="Park D.S."/>
        </authorList>
    </citation>
    <scope>NUCLEOTIDE SEQUENCE [LARGE SCALE GENOMIC DNA]</scope>
    <source>
        <strain evidence="4 5">SG0102</strain>
    </source>
</reference>
<keyword evidence="3" id="KW-0812">Transmembrane</keyword>
<dbReference type="AlphaFoldDB" id="A0A3G9JGZ4"/>
<dbReference type="InterPro" id="IPR005754">
    <property type="entry name" value="Sortase"/>
</dbReference>
<dbReference type="KEGG" id="ebm:SG0102_01150"/>
<evidence type="ECO:0000256" key="1">
    <source>
        <dbReference type="ARBA" id="ARBA00022801"/>
    </source>
</evidence>
<organism evidence="4 5">
    <name type="scientific">Intestinibaculum porci</name>
    <dbReference type="NCBI Taxonomy" id="2487118"/>
    <lineage>
        <taxon>Bacteria</taxon>
        <taxon>Bacillati</taxon>
        <taxon>Bacillota</taxon>
        <taxon>Erysipelotrichia</taxon>
        <taxon>Erysipelotrichales</taxon>
        <taxon>Erysipelotrichaceae</taxon>
        <taxon>Intestinibaculum</taxon>
    </lineage>
</organism>
<sequence length="270" mass="31096">MNKKKRDIIFYFFILIGLSFIAYPTFNYITSTIGNSYVIASYNKGVSKINKEDKKSIIFNAKKYNKELYLHKFNLKSYRWKKIYYHQLNLNNSGIMGYIDINDYGIHLPIYHGSNDAVLQIGAGHLEYSSLPIGGRSTHAVISAHTGLPSARMFDQICELKIGSYFQLRILNKTLDYKVDKISIVNPSQISVIKIEKNKDYCSLLTCTPMGINNKRLVIRGHRVNTRIKNNKSLNILKIIPIYIYVIFLICLLFLGVIAYKKLYLFVASH</sequence>
<feature type="active site" description="Proton donor/acceptor" evidence="2">
    <location>
        <position position="145"/>
    </location>
</feature>
<dbReference type="Proteomes" id="UP000268059">
    <property type="component" value="Chromosome"/>
</dbReference>
<dbReference type="InterPro" id="IPR042002">
    <property type="entry name" value="Sortase_C"/>
</dbReference>
<dbReference type="CDD" id="cd05827">
    <property type="entry name" value="Sortase_C"/>
    <property type="match status" value="1"/>
</dbReference>
<evidence type="ECO:0000256" key="3">
    <source>
        <dbReference type="SAM" id="Phobius"/>
    </source>
</evidence>
<dbReference type="NCBIfam" id="NF033745">
    <property type="entry name" value="class_C_sortase"/>
    <property type="match status" value="1"/>
</dbReference>
<dbReference type="OrthoDB" id="1648028at2"/>